<evidence type="ECO:0000256" key="4">
    <source>
        <dbReference type="ARBA" id="ARBA00022777"/>
    </source>
</evidence>
<dbReference type="AlphaFoldDB" id="A0A1V0TLK0"/>
<dbReference type="CDD" id="cd14014">
    <property type="entry name" value="STKc_PknB_like"/>
    <property type="match status" value="1"/>
</dbReference>
<dbReference type="InterPro" id="IPR036013">
    <property type="entry name" value="Band_7/SPFH_dom_sf"/>
</dbReference>
<feature type="compositionally biased region" description="Polar residues" evidence="7">
    <location>
        <begin position="190"/>
        <end position="215"/>
    </location>
</feature>
<dbReference type="SMART" id="SM00244">
    <property type="entry name" value="PHB"/>
    <property type="match status" value="1"/>
</dbReference>
<keyword evidence="2" id="KW-0808">Transferase</keyword>
<evidence type="ECO:0000256" key="2">
    <source>
        <dbReference type="ARBA" id="ARBA00022679"/>
    </source>
</evidence>
<dbReference type="SUPFAM" id="SSF117892">
    <property type="entry name" value="Band 7/SPFH domain"/>
    <property type="match status" value="1"/>
</dbReference>
<dbReference type="InterPro" id="IPR011009">
    <property type="entry name" value="Kinase-like_dom_sf"/>
</dbReference>
<dbReference type="Gene3D" id="1.10.510.10">
    <property type="entry name" value="Transferase(Phosphotransferase) domain 1"/>
    <property type="match status" value="1"/>
</dbReference>
<name>A0A1V0TLK0_9ACTN</name>
<keyword evidence="4" id="KW-0418">Kinase</keyword>
<dbReference type="PRINTS" id="PR00721">
    <property type="entry name" value="STOMATIN"/>
</dbReference>
<feature type="binding site" evidence="6">
    <location>
        <position position="254"/>
    </location>
    <ligand>
        <name>ATP</name>
        <dbReference type="ChEBI" id="CHEBI:30616"/>
    </ligand>
</feature>
<evidence type="ECO:0000256" key="5">
    <source>
        <dbReference type="ARBA" id="ARBA00022840"/>
    </source>
</evidence>
<evidence type="ECO:0000259" key="8">
    <source>
        <dbReference type="PROSITE" id="PS50011"/>
    </source>
</evidence>
<dbReference type="PROSITE" id="PS00107">
    <property type="entry name" value="PROTEIN_KINASE_ATP"/>
    <property type="match status" value="1"/>
</dbReference>
<evidence type="ECO:0000256" key="3">
    <source>
        <dbReference type="ARBA" id="ARBA00022741"/>
    </source>
</evidence>
<evidence type="ECO:0000256" key="6">
    <source>
        <dbReference type="PROSITE-ProRule" id="PRU10141"/>
    </source>
</evidence>
<comment type="similarity">
    <text evidence="1">Belongs to the band 7/mec-2 family.</text>
</comment>
<reference evidence="9 10" key="1">
    <citation type="submission" date="2017-04" db="EMBL/GenBank/DDBJ databases">
        <title>Complete Genome Sequence of Streptomyces gilvosporeus F607, a Capable Producer of Natamycin.</title>
        <authorList>
            <person name="Zong G."/>
            <person name="Zhong C."/>
            <person name="Fu J."/>
            <person name="Qin R."/>
            <person name="Cao G."/>
        </authorList>
    </citation>
    <scope>NUCLEOTIDE SEQUENCE [LARGE SCALE GENOMIC DNA]</scope>
    <source>
        <strain evidence="9 10">F607</strain>
    </source>
</reference>
<dbReference type="Pfam" id="PF01145">
    <property type="entry name" value="Band_7"/>
    <property type="match status" value="1"/>
</dbReference>
<dbReference type="InterPro" id="IPR000719">
    <property type="entry name" value="Prot_kinase_dom"/>
</dbReference>
<protein>
    <recommendedName>
        <fullName evidence="8">Protein kinase domain-containing protein</fullName>
    </recommendedName>
</protein>
<sequence length="496" mass="53844">MEPIMIVLILLVVLVFRMFRVIPQGSAATVERFGRYVRTLNAGLNVVIPFVHSVRNRIDLREQVVSFPPLPVRTRDNLLVDIETVIYYEVTDVRAATYEVASYIQAIEQLIAATLRNVISVMDLKPTLTSHEAIRAALYGTLVEAAGKWGIRVNRIEIKGIEPPASFLDSMDKHVRDAVERGKGAELPPRQNTAAHSTPPSSAPQADPHTGQQPLQHDDPRHIGRYRLTARLGQGGMGTVYLGRSPGERLVAVKVIQAEFATDPTFRDRFIQEIEAARRVGGFHTAAVVDADAHSDPPWLATEYIPGPSLHKVLRQQGALPVRTLHTLAAGIAEALEGIHACGIIHRDLKPSNIILSGAGPRVIDFGIARTLDGTALTRTNHVVGTQGFLAPEQLTGASITPATDLYAFGMVLCHATGTAPFTDGESLATALNLLPARFADIITRCLDHDPACRPTPAEVLERLSPHHSPSGDWLPPPVRTLVDLHHADTGTAATI</sequence>
<dbReference type="InterPro" id="IPR001107">
    <property type="entry name" value="Band_7"/>
</dbReference>
<dbReference type="GO" id="GO:0005524">
    <property type="term" value="F:ATP binding"/>
    <property type="evidence" value="ECO:0007669"/>
    <property type="project" value="UniProtKB-UniRule"/>
</dbReference>
<evidence type="ECO:0000313" key="9">
    <source>
        <dbReference type="EMBL" id="ARF53668.1"/>
    </source>
</evidence>
<dbReference type="OrthoDB" id="9762169at2"/>
<dbReference type="Gene3D" id="3.30.479.30">
    <property type="entry name" value="Band 7 domain"/>
    <property type="match status" value="1"/>
</dbReference>
<dbReference type="CDD" id="cd08829">
    <property type="entry name" value="SPFH_paraslipin"/>
    <property type="match status" value="1"/>
</dbReference>
<proteinExistence type="inferred from homology"/>
<feature type="domain" description="Protein kinase" evidence="8">
    <location>
        <begin position="226"/>
        <end position="475"/>
    </location>
</feature>
<dbReference type="PROSITE" id="PS50011">
    <property type="entry name" value="PROTEIN_KINASE_DOM"/>
    <property type="match status" value="1"/>
</dbReference>
<evidence type="ECO:0000313" key="10">
    <source>
        <dbReference type="Proteomes" id="UP000192726"/>
    </source>
</evidence>
<dbReference type="PANTHER" id="PTHR43289">
    <property type="entry name" value="MITOGEN-ACTIVATED PROTEIN KINASE KINASE KINASE 20-RELATED"/>
    <property type="match status" value="1"/>
</dbReference>
<dbReference type="EMBL" id="CP020569">
    <property type="protein sequence ID" value="ARF53668.1"/>
    <property type="molecule type" value="Genomic_DNA"/>
</dbReference>
<keyword evidence="3 6" id="KW-0547">Nucleotide-binding</keyword>
<gene>
    <name evidence="9" type="ORF">B1H19_05260</name>
</gene>
<dbReference type="SUPFAM" id="SSF56112">
    <property type="entry name" value="Protein kinase-like (PK-like)"/>
    <property type="match status" value="1"/>
</dbReference>
<accession>A0A1V0TLK0</accession>
<dbReference type="GO" id="GO:0005886">
    <property type="term" value="C:plasma membrane"/>
    <property type="evidence" value="ECO:0007669"/>
    <property type="project" value="UniProtKB-ARBA"/>
</dbReference>
<dbReference type="KEGG" id="sgv:B1H19_05260"/>
<dbReference type="FunFam" id="3.30.479.30:FF:000004">
    <property type="entry name" value="Putative membrane protease family, stomatin"/>
    <property type="match status" value="1"/>
</dbReference>
<feature type="region of interest" description="Disordered" evidence="7">
    <location>
        <begin position="182"/>
        <end position="220"/>
    </location>
</feature>
<dbReference type="STRING" id="553510.B1H19_05260"/>
<dbReference type="InterPro" id="IPR001972">
    <property type="entry name" value="Stomatin_HflK_fam"/>
</dbReference>
<dbReference type="InterPro" id="IPR017441">
    <property type="entry name" value="Protein_kinase_ATP_BS"/>
</dbReference>
<dbReference type="Proteomes" id="UP000192726">
    <property type="component" value="Chromosome"/>
</dbReference>
<dbReference type="Gene3D" id="3.30.200.20">
    <property type="entry name" value="Phosphorylase Kinase, domain 1"/>
    <property type="match status" value="1"/>
</dbReference>
<dbReference type="InterPro" id="IPR008271">
    <property type="entry name" value="Ser/Thr_kinase_AS"/>
</dbReference>
<evidence type="ECO:0000256" key="1">
    <source>
        <dbReference type="ARBA" id="ARBA00008164"/>
    </source>
</evidence>
<dbReference type="PROSITE" id="PS00108">
    <property type="entry name" value="PROTEIN_KINASE_ST"/>
    <property type="match status" value="1"/>
</dbReference>
<dbReference type="GO" id="GO:0098552">
    <property type="term" value="C:side of membrane"/>
    <property type="evidence" value="ECO:0007669"/>
    <property type="project" value="UniProtKB-ARBA"/>
</dbReference>
<dbReference type="GO" id="GO:0004674">
    <property type="term" value="F:protein serine/threonine kinase activity"/>
    <property type="evidence" value="ECO:0007669"/>
    <property type="project" value="TreeGrafter"/>
</dbReference>
<dbReference type="Pfam" id="PF00069">
    <property type="entry name" value="Pkinase"/>
    <property type="match status" value="1"/>
</dbReference>
<organism evidence="9 10">
    <name type="scientific">Streptomyces gilvosporeus</name>
    <dbReference type="NCBI Taxonomy" id="553510"/>
    <lineage>
        <taxon>Bacteria</taxon>
        <taxon>Bacillati</taxon>
        <taxon>Actinomycetota</taxon>
        <taxon>Actinomycetes</taxon>
        <taxon>Kitasatosporales</taxon>
        <taxon>Streptomycetaceae</taxon>
        <taxon>Streptomyces</taxon>
    </lineage>
</organism>
<keyword evidence="10" id="KW-1185">Reference proteome</keyword>
<evidence type="ECO:0000256" key="7">
    <source>
        <dbReference type="SAM" id="MobiDB-lite"/>
    </source>
</evidence>
<dbReference type="PANTHER" id="PTHR43289:SF34">
    <property type="entry name" value="SERINE_THREONINE-PROTEIN KINASE YBDM-RELATED"/>
    <property type="match status" value="1"/>
</dbReference>
<keyword evidence="5 6" id="KW-0067">ATP-binding</keyword>
<dbReference type="SMART" id="SM00220">
    <property type="entry name" value="S_TKc"/>
    <property type="match status" value="1"/>
</dbReference>